<evidence type="ECO:0000256" key="9">
    <source>
        <dbReference type="ARBA" id="ARBA00047337"/>
    </source>
</evidence>
<dbReference type="EC" id="3.1.2.22" evidence="2"/>
<dbReference type="GO" id="GO:0008474">
    <property type="term" value="F:palmitoyl-(protein) hydrolase activity"/>
    <property type="evidence" value="ECO:0007669"/>
    <property type="project" value="UniProtKB-EC"/>
</dbReference>
<dbReference type="Proteomes" id="UP000054485">
    <property type="component" value="Unassembled WGS sequence"/>
</dbReference>
<evidence type="ECO:0000256" key="8">
    <source>
        <dbReference type="ARBA" id="ARBA00031195"/>
    </source>
</evidence>
<sequence length="255" mass="27796">MSIVTLPFLVVQPTKAHTATVICVHGIGDDGRGWNPLTTELAPALPHVKWVLPHAPQRPVTVYNQEWLRAWFDMPSFSFAEPEDTSGMWDSVRKLDALVKAEVDAGIPQERIVLSGFSQGGAIVLLAGLGGRGVREGGEGWKFAGVTVMSGWLPLRDRFKSLISPHALTMPIFWGHGTDDPLVRYSFGRKSAEILKDQVGLALRWGDKGEAERAAFGSAGVSFLGYDGVLHAACSKERADLKEFLKRVIPDNHSG</sequence>
<dbReference type="AlphaFoldDB" id="A0A0D0BFP8"/>
<comment type="catalytic activity">
    <reaction evidence="9">
        <text>S-hexadecanoyl-L-cysteinyl-[protein] + H2O = L-cysteinyl-[protein] + hexadecanoate + H(+)</text>
        <dbReference type="Rhea" id="RHEA:19233"/>
        <dbReference type="Rhea" id="RHEA-COMP:10131"/>
        <dbReference type="Rhea" id="RHEA-COMP:11032"/>
        <dbReference type="ChEBI" id="CHEBI:7896"/>
        <dbReference type="ChEBI" id="CHEBI:15377"/>
        <dbReference type="ChEBI" id="CHEBI:15378"/>
        <dbReference type="ChEBI" id="CHEBI:29950"/>
        <dbReference type="ChEBI" id="CHEBI:74151"/>
        <dbReference type="EC" id="3.1.2.22"/>
    </reaction>
</comment>
<comment type="similarity">
    <text evidence="1">Belongs to the AB hydrolase superfamily. AB hydrolase 2 family.</text>
</comment>
<reference evidence="12" key="2">
    <citation type="submission" date="2015-01" db="EMBL/GenBank/DDBJ databases">
        <title>Evolutionary Origins and Diversification of the Mycorrhizal Mutualists.</title>
        <authorList>
            <consortium name="DOE Joint Genome Institute"/>
            <consortium name="Mycorrhizal Genomics Consortium"/>
            <person name="Kohler A."/>
            <person name="Kuo A."/>
            <person name="Nagy L.G."/>
            <person name="Floudas D."/>
            <person name="Copeland A."/>
            <person name="Barry K.W."/>
            <person name="Cichocki N."/>
            <person name="Veneault-Fourrey C."/>
            <person name="LaButti K."/>
            <person name="Lindquist E.A."/>
            <person name="Lipzen A."/>
            <person name="Lundell T."/>
            <person name="Morin E."/>
            <person name="Murat C."/>
            <person name="Riley R."/>
            <person name="Ohm R."/>
            <person name="Sun H."/>
            <person name="Tunlid A."/>
            <person name="Henrissat B."/>
            <person name="Grigoriev I.V."/>
            <person name="Hibbett D.S."/>
            <person name="Martin F."/>
        </authorList>
    </citation>
    <scope>NUCLEOTIDE SEQUENCE [LARGE SCALE GENOMIC DNA]</scope>
    <source>
        <strain evidence="12">UH-Slu-Lm8-n1</strain>
    </source>
</reference>
<dbReference type="PANTHER" id="PTHR10655:SF17">
    <property type="entry name" value="LYSOPHOSPHOLIPASE-LIKE PROTEIN 1"/>
    <property type="match status" value="1"/>
</dbReference>
<evidence type="ECO:0000256" key="7">
    <source>
        <dbReference type="ARBA" id="ARBA00029392"/>
    </source>
</evidence>
<dbReference type="PANTHER" id="PTHR10655">
    <property type="entry name" value="LYSOPHOSPHOLIPASE-RELATED"/>
    <property type="match status" value="1"/>
</dbReference>
<keyword evidence="6" id="KW-0276">Fatty acid metabolism</keyword>
<evidence type="ECO:0000256" key="1">
    <source>
        <dbReference type="ARBA" id="ARBA00006499"/>
    </source>
</evidence>
<dbReference type="InterPro" id="IPR029058">
    <property type="entry name" value="AB_hydrolase_fold"/>
</dbReference>
<evidence type="ECO:0000259" key="10">
    <source>
        <dbReference type="Pfam" id="PF02230"/>
    </source>
</evidence>
<reference evidence="11 12" key="1">
    <citation type="submission" date="2014-04" db="EMBL/GenBank/DDBJ databases">
        <authorList>
            <consortium name="DOE Joint Genome Institute"/>
            <person name="Kuo A."/>
            <person name="Ruytinx J."/>
            <person name="Rineau F."/>
            <person name="Colpaert J."/>
            <person name="Kohler A."/>
            <person name="Nagy L.G."/>
            <person name="Floudas D."/>
            <person name="Copeland A."/>
            <person name="Barry K.W."/>
            <person name="Cichocki N."/>
            <person name="Veneault-Fourrey C."/>
            <person name="LaButti K."/>
            <person name="Lindquist E.A."/>
            <person name="Lipzen A."/>
            <person name="Lundell T."/>
            <person name="Morin E."/>
            <person name="Murat C."/>
            <person name="Sun H."/>
            <person name="Tunlid A."/>
            <person name="Henrissat B."/>
            <person name="Grigoriev I.V."/>
            <person name="Hibbett D.S."/>
            <person name="Martin F."/>
            <person name="Nordberg H.P."/>
            <person name="Cantor M.N."/>
            <person name="Hua S.X."/>
        </authorList>
    </citation>
    <scope>NUCLEOTIDE SEQUENCE [LARGE SCALE GENOMIC DNA]</scope>
    <source>
        <strain evidence="11 12">UH-Slu-Lm8-n1</strain>
    </source>
</reference>
<protein>
    <recommendedName>
        <fullName evidence="3">Acyl-protein thioesterase 1</fullName>
        <ecNumber evidence="2">3.1.2.22</ecNumber>
    </recommendedName>
    <alternativeName>
        <fullName evidence="8">Palmitoyl-protein hydrolase</fullName>
    </alternativeName>
</protein>
<evidence type="ECO:0000256" key="6">
    <source>
        <dbReference type="ARBA" id="ARBA00022832"/>
    </source>
</evidence>
<name>A0A0D0BFP8_9AGAM</name>
<evidence type="ECO:0000256" key="3">
    <source>
        <dbReference type="ARBA" id="ARBA00014923"/>
    </source>
</evidence>
<accession>A0A0D0BFP8</accession>
<dbReference type="GO" id="GO:0052689">
    <property type="term" value="F:carboxylic ester hydrolase activity"/>
    <property type="evidence" value="ECO:0007669"/>
    <property type="project" value="UniProtKB-KW"/>
</dbReference>
<dbReference type="GO" id="GO:0005737">
    <property type="term" value="C:cytoplasm"/>
    <property type="evidence" value="ECO:0007669"/>
    <property type="project" value="TreeGrafter"/>
</dbReference>
<gene>
    <name evidence="11" type="ORF">CY34DRAFT_802157</name>
</gene>
<dbReference type="InterPro" id="IPR003140">
    <property type="entry name" value="PLipase/COase/thioEstase"/>
</dbReference>
<dbReference type="HOGENOM" id="CLU_049413_3_5_1"/>
<dbReference type="FunCoup" id="A0A0D0BFP8">
    <property type="interactions" value="384"/>
</dbReference>
<evidence type="ECO:0000256" key="5">
    <source>
        <dbReference type="ARBA" id="ARBA00022801"/>
    </source>
</evidence>
<evidence type="ECO:0000256" key="4">
    <source>
        <dbReference type="ARBA" id="ARBA00022487"/>
    </source>
</evidence>
<keyword evidence="6" id="KW-0443">Lipid metabolism</keyword>
<dbReference type="SUPFAM" id="SSF53474">
    <property type="entry name" value="alpha/beta-Hydrolases"/>
    <property type="match status" value="1"/>
</dbReference>
<organism evidence="11 12">
    <name type="scientific">Suillus luteus UH-Slu-Lm8-n1</name>
    <dbReference type="NCBI Taxonomy" id="930992"/>
    <lineage>
        <taxon>Eukaryota</taxon>
        <taxon>Fungi</taxon>
        <taxon>Dikarya</taxon>
        <taxon>Basidiomycota</taxon>
        <taxon>Agaricomycotina</taxon>
        <taxon>Agaricomycetes</taxon>
        <taxon>Agaricomycetidae</taxon>
        <taxon>Boletales</taxon>
        <taxon>Suillineae</taxon>
        <taxon>Suillaceae</taxon>
        <taxon>Suillus</taxon>
    </lineage>
</organism>
<dbReference type="OrthoDB" id="2418081at2759"/>
<dbReference type="Pfam" id="PF02230">
    <property type="entry name" value="Abhydrolase_2"/>
    <property type="match status" value="1"/>
</dbReference>
<evidence type="ECO:0000313" key="11">
    <source>
        <dbReference type="EMBL" id="KIK44932.1"/>
    </source>
</evidence>
<keyword evidence="5" id="KW-0378">Hydrolase</keyword>
<comment type="function">
    <text evidence="7">Hydrolyzes fatty acids from S-acylated cysteine residues in proteins with a strong preference for palmitoylated G-alpha proteins over other acyl substrates. Mediates the deacylation of G-alpha proteins such as GPA1 in vivo, but has weak or no activity toward palmitoylated Ras proteins. Has weak lysophospholipase activity in vitro; however such activity may not exist in vivo.</text>
</comment>
<dbReference type="InParanoid" id="A0A0D0BFP8"/>
<evidence type="ECO:0000313" key="12">
    <source>
        <dbReference type="Proteomes" id="UP000054485"/>
    </source>
</evidence>
<dbReference type="InterPro" id="IPR050565">
    <property type="entry name" value="LYPA1-2/EST-like"/>
</dbReference>
<keyword evidence="4" id="KW-0719">Serine esterase</keyword>
<dbReference type="GO" id="GO:0006631">
    <property type="term" value="P:fatty acid metabolic process"/>
    <property type="evidence" value="ECO:0007669"/>
    <property type="project" value="UniProtKB-KW"/>
</dbReference>
<dbReference type="Gene3D" id="3.40.50.1820">
    <property type="entry name" value="alpha/beta hydrolase"/>
    <property type="match status" value="1"/>
</dbReference>
<dbReference type="EMBL" id="KN835181">
    <property type="protein sequence ID" value="KIK44932.1"/>
    <property type="molecule type" value="Genomic_DNA"/>
</dbReference>
<keyword evidence="12" id="KW-1185">Reference proteome</keyword>
<evidence type="ECO:0000256" key="2">
    <source>
        <dbReference type="ARBA" id="ARBA00012423"/>
    </source>
</evidence>
<proteinExistence type="inferred from homology"/>
<dbReference type="STRING" id="930992.A0A0D0BFP8"/>
<feature type="domain" description="Phospholipase/carboxylesterase/thioesterase" evidence="10">
    <location>
        <begin position="9"/>
        <end position="198"/>
    </location>
</feature>